<evidence type="ECO:0000259" key="1">
    <source>
        <dbReference type="PROSITE" id="PS51725"/>
    </source>
</evidence>
<dbReference type="Pfam" id="PF03992">
    <property type="entry name" value="ABM"/>
    <property type="match status" value="1"/>
</dbReference>
<reference evidence="2" key="1">
    <citation type="submission" date="2020-05" db="EMBL/GenBank/DDBJ databases">
        <authorList>
            <person name="Chiriac C."/>
            <person name="Salcher M."/>
            <person name="Ghai R."/>
            <person name="Kavagutti S V."/>
        </authorList>
    </citation>
    <scope>NUCLEOTIDE SEQUENCE</scope>
</reference>
<feature type="domain" description="ABM" evidence="1">
    <location>
        <begin position="2"/>
        <end position="90"/>
    </location>
</feature>
<dbReference type="SUPFAM" id="SSF54909">
    <property type="entry name" value="Dimeric alpha+beta barrel"/>
    <property type="match status" value="1"/>
</dbReference>
<dbReference type="InterPro" id="IPR011008">
    <property type="entry name" value="Dimeric_a/b-barrel"/>
</dbReference>
<accession>A0A6J6WJ03</accession>
<dbReference type="PROSITE" id="PS51725">
    <property type="entry name" value="ABM"/>
    <property type="match status" value="1"/>
</dbReference>
<dbReference type="Gene3D" id="3.30.70.100">
    <property type="match status" value="1"/>
</dbReference>
<proteinExistence type="predicted"/>
<protein>
    <submittedName>
        <fullName evidence="2">Unannotated protein</fullName>
    </submittedName>
</protein>
<dbReference type="AlphaFoldDB" id="A0A6J6WJ03"/>
<dbReference type="EMBL" id="CAFAAB010000064">
    <property type="protein sequence ID" value="CAB4783324.1"/>
    <property type="molecule type" value="Genomic_DNA"/>
</dbReference>
<gene>
    <name evidence="2" type="ORF">UFOPK2958_00682</name>
</gene>
<evidence type="ECO:0000313" key="2">
    <source>
        <dbReference type="EMBL" id="CAB4783324.1"/>
    </source>
</evidence>
<sequence length="97" mass="11250">MILEHAWLTITEGREAEFESAMAKAFAIIESAPGCHGAEVRRVVESRNYVLIVKWDSVEVHMEGFRTSPLFEEWRAATHHFYSEKPYVIHYSEPIAR</sequence>
<dbReference type="InterPro" id="IPR007138">
    <property type="entry name" value="ABM_dom"/>
</dbReference>
<organism evidence="2">
    <name type="scientific">freshwater metagenome</name>
    <dbReference type="NCBI Taxonomy" id="449393"/>
    <lineage>
        <taxon>unclassified sequences</taxon>
        <taxon>metagenomes</taxon>
        <taxon>ecological metagenomes</taxon>
    </lineage>
</organism>
<name>A0A6J6WJ03_9ZZZZ</name>